<dbReference type="Proteomes" id="UP001168552">
    <property type="component" value="Unassembled WGS sequence"/>
</dbReference>
<dbReference type="Gene3D" id="3.80.10.10">
    <property type="entry name" value="Ribonuclease Inhibitor"/>
    <property type="match status" value="1"/>
</dbReference>
<dbReference type="SUPFAM" id="SSF52058">
    <property type="entry name" value="L domain-like"/>
    <property type="match status" value="1"/>
</dbReference>
<evidence type="ECO:0000313" key="1">
    <source>
        <dbReference type="EMBL" id="MDN4165642.1"/>
    </source>
</evidence>
<evidence type="ECO:0008006" key="3">
    <source>
        <dbReference type="Google" id="ProtNLM"/>
    </source>
</evidence>
<dbReference type="EMBL" id="JAUHJS010000004">
    <property type="protein sequence ID" value="MDN4165642.1"/>
    <property type="molecule type" value="Genomic_DNA"/>
</dbReference>
<protein>
    <recommendedName>
        <fullName evidence="3">Leucine-rich repeat domain-containing protein</fullName>
    </recommendedName>
</protein>
<name>A0ABT8F587_9BACT</name>
<proteinExistence type="predicted"/>
<comment type="caution">
    <text evidence="1">The sequence shown here is derived from an EMBL/GenBank/DDBJ whole genome shotgun (WGS) entry which is preliminary data.</text>
</comment>
<dbReference type="InterPro" id="IPR032675">
    <property type="entry name" value="LRR_dom_sf"/>
</dbReference>
<dbReference type="RefSeq" id="WP_320004172.1">
    <property type="nucleotide sequence ID" value="NZ_JAUHJS010000004.1"/>
</dbReference>
<sequence>MTEKQIKYGVWHIEKGFVSPNKSITLFEDYQPSEKLNLYITQTNLTPSYQKKNCEDWCKRLPELNEVKFLWLPSKVNQKLFDAVCQMPSLEGLWIKWSGIKNIDNLIQLKNLKHLHLGSSSQVENIEVLGRLYNLETLETEQLNKISDFSVISNLTQLQGLGLDGSIWTAQKIDSLEPIRELKKLKFLTTTNSRIKDKSFDPLLSLNELVRFNCSWNYPESEFEKLKSLSNLKYGNVETSWKELKAKMKIN</sequence>
<accession>A0ABT8F587</accession>
<keyword evidence="2" id="KW-1185">Reference proteome</keyword>
<organism evidence="1 2">
    <name type="scientific">Shiella aurantiaca</name>
    <dbReference type="NCBI Taxonomy" id="3058365"/>
    <lineage>
        <taxon>Bacteria</taxon>
        <taxon>Pseudomonadati</taxon>
        <taxon>Bacteroidota</taxon>
        <taxon>Cytophagia</taxon>
        <taxon>Cytophagales</taxon>
        <taxon>Shiellaceae</taxon>
        <taxon>Shiella</taxon>
    </lineage>
</organism>
<gene>
    <name evidence="1" type="ORF">QWY31_09020</name>
</gene>
<reference evidence="1" key="1">
    <citation type="submission" date="2023-06" db="EMBL/GenBank/DDBJ databases">
        <title>Cytophagales bacterium Strain LB-30, isolated from soil.</title>
        <authorList>
            <person name="Liu B."/>
        </authorList>
    </citation>
    <scope>NUCLEOTIDE SEQUENCE</scope>
    <source>
        <strain evidence="1">LB-30</strain>
    </source>
</reference>
<evidence type="ECO:0000313" key="2">
    <source>
        <dbReference type="Proteomes" id="UP001168552"/>
    </source>
</evidence>